<evidence type="ECO:0000313" key="3">
    <source>
        <dbReference type="EMBL" id="MBL1115483.1"/>
    </source>
</evidence>
<gene>
    <name evidence="3" type="ORF">JK364_24235</name>
</gene>
<dbReference type="RefSeq" id="WP_201853270.1">
    <property type="nucleotide sequence ID" value="NZ_JAERRG010000009.1"/>
</dbReference>
<feature type="region of interest" description="Disordered" evidence="1">
    <location>
        <begin position="84"/>
        <end position="111"/>
    </location>
</feature>
<comment type="caution">
    <text evidence="3">The sequence shown here is derived from an EMBL/GenBank/DDBJ whole genome shotgun (WGS) entry which is preliminary data.</text>
</comment>
<feature type="compositionally biased region" description="Basic and acidic residues" evidence="1">
    <location>
        <begin position="1"/>
        <end position="12"/>
    </location>
</feature>
<keyword evidence="2" id="KW-0472">Membrane</keyword>
<accession>A0ABS1PSU3</accession>
<name>A0ABS1PSU3_9ACTN</name>
<keyword evidence="4" id="KW-1185">Reference proteome</keyword>
<organism evidence="3 4">
    <name type="scientific">Streptomyces endocoffeicus</name>
    <dbReference type="NCBI Taxonomy" id="2898945"/>
    <lineage>
        <taxon>Bacteria</taxon>
        <taxon>Bacillati</taxon>
        <taxon>Actinomycetota</taxon>
        <taxon>Actinomycetes</taxon>
        <taxon>Kitasatosporales</taxon>
        <taxon>Streptomycetaceae</taxon>
        <taxon>Streptomyces</taxon>
    </lineage>
</organism>
<feature type="transmembrane region" description="Helical" evidence="2">
    <location>
        <begin position="136"/>
        <end position="164"/>
    </location>
</feature>
<feature type="compositionally biased region" description="Basic residues" evidence="1">
    <location>
        <begin position="99"/>
        <end position="111"/>
    </location>
</feature>
<feature type="region of interest" description="Disordered" evidence="1">
    <location>
        <begin position="1"/>
        <end position="20"/>
    </location>
</feature>
<keyword evidence="2" id="KW-0812">Transmembrane</keyword>
<feature type="transmembrane region" description="Helical" evidence="2">
    <location>
        <begin position="184"/>
        <end position="208"/>
    </location>
</feature>
<evidence type="ECO:0000256" key="1">
    <source>
        <dbReference type="SAM" id="MobiDB-lite"/>
    </source>
</evidence>
<dbReference type="Proteomes" id="UP000621510">
    <property type="component" value="Unassembled WGS sequence"/>
</dbReference>
<dbReference type="EMBL" id="JAERRG010000009">
    <property type="protein sequence ID" value="MBL1115483.1"/>
    <property type="molecule type" value="Genomic_DNA"/>
</dbReference>
<reference evidence="3 4" key="1">
    <citation type="submission" date="2021-01" db="EMBL/GenBank/DDBJ databases">
        <title>WGS of actinomycetes isolated from Thailand.</title>
        <authorList>
            <person name="Thawai C."/>
        </authorList>
    </citation>
    <scope>NUCLEOTIDE SEQUENCE [LARGE SCALE GENOMIC DNA]</scope>
    <source>
        <strain evidence="3 4">CA3R110</strain>
    </source>
</reference>
<sequence length="249" mass="27212">MRRCHEQIDDATTRGSDPDLDAEVRGIFEASGLGHTPPVEVEDLRETGGAPRKQIVFEIVLKSGENGIGPEAIRDVIARLHPTVTPPHAAARRNDRQVGRRRPRTPTRLRPVRPAPLERRQHLMIRRPSCLTSRHIAAVAILNFGDLIRVCALIAIPVVIAAWADPVSAWKIDAPAPGLAVIAFALQILVDNLVRLLAAAAVVAVVWVTAGGRRGGAPTTYVTNNRGFLADWKSHNGPRRQPWNATMRS</sequence>
<protein>
    <submittedName>
        <fullName evidence="3">Uncharacterized protein</fullName>
    </submittedName>
</protein>
<evidence type="ECO:0000313" key="4">
    <source>
        <dbReference type="Proteomes" id="UP000621510"/>
    </source>
</evidence>
<evidence type="ECO:0000256" key="2">
    <source>
        <dbReference type="SAM" id="Phobius"/>
    </source>
</evidence>
<proteinExistence type="predicted"/>
<keyword evidence="2" id="KW-1133">Transmembrane helix</keyword>